<keyword evidence="2" id="KW-1185">Reference proteome</keyword>
<evidence type="ECO:0000313" key="2">
    <source>
        <dbReference type="Proteomes" id="UP001161580"/>
    </source>
</evidence>
<reference evidence="1" key="1">
    <citation type="submission" date="2022-03" db="EMBL/GenBank/DDBJ databases">
        <title>Fererhizobium litorale gen. nov., sp. nov., isolated from sandy sediments of the Sea of Japan seashore.</title>
        <authorList>
            <person name="Romanenko L."/>
            <person name="Kurilenko V."/>
            <person name="Otstavnykh N."/>
            <person name="Svetashev V."/>
            <person name="Tekutyeva L."/>
            <person name="Isaeva M."/>
            <person name="Mikhailov V."/>
        </authorList>
    </citation>
    <scope>NUCLEOTIDE SEQUENCE</scope>
    <source>
        <strain evidence="1">KMM 9576</strain>
    </source>
</reference>
<sequence>MENYVTITGAALLVIGLSAVFFKREVSTGQSLIFAFGAALVALPQLTNFEWSEGTLKFTTRTETVQITEQIKAISQQQTALSANVVALTDAVGKITEQVEAIETAIRATQPSSESSLPAFKPSDWQRLRLDSERLIDQSNSTFRTLETLQQDMMVAPKQ</sequence>
<evidence type="ECO:0000313" key="1">
    <source>
        <dbReference type="EMBL" id="MDI7923156.1"/>
    </source>
</evidence>
<accession>A0AAE3U254</accession>
<dbReference type="Proteomes" id="UP001161580">
    <property type="component" value="Unassembled WGS sequence"/>
</dbReference>
<protein>
    <submittedName>
        <fullName evidence="1">Uncharacterized protein</fullName>
    </submittedName>
</protein>
<dbReference type="EMBL" id="JALDYZ010000007">
    <property type="protein sequence ID" value="MDI7923156.1"/>
    <property type="molecule type" value="Genomic_DNA"/>
</dbReference>
<comment type="caution">
    <text evidence="1">The sequence shown here is derived from an EMBL/GenBank/DDBJ whole genome shotgun (WGS) entry which is preliminary data.</text>
</comment>
<dbReference type="AlphaFoldDB" id="A0AAE3U254"/>
<name>A0AAE3U254_9HYPH</name>
<proteinExistence type="predicted"/>
<dbReference type="RefSeq" id="WP_311789165.1">
    <property type="nucleotide sequence ID" value="NZ_JALDYY010000025.1"/>
</dbReference>
<gene>
    <name evidence="1" type="ORF">MRS75_13810</name>
</gene>
<organism evidence="1 2">
    <name type="scientific">Ferirhizobium litorale</name>
    <dbReference type="NCBI Taxonomy" id="2927786"/>
    <lineage>
        <taxon>Bacteria</taxon>
        <taxon>Pseudomonadati</taxon>
        <taxon>Pseudomonadota</taxon>
        <taxon>Alphaproteobacteria</taxon>
        <taxon>Hyphomicrobiales</taxon>
        <taxon>Rhizobiaceae</taxon>
        <taxon>Ferirhizobium</taxon>
    </lineage>
</organism>